<dbReference type="AlphaFoldDB" id="A0A0D1ZMM2"/>
<keyword evidence="1" id="KW-0812">Transmembrane</keyword>
<keyword evidence="3" id="KW-1185">Reference proteome</keyword>
<dbReference type="STRING" id="212818.A0A0D1ZMM2"/>
<evidence type="ECO:0000256" key="1">
    <source>
        <dbReference type="SAM" id="Phobius"/>
    </source>
</evidence>
<proteinExistence type="predicted"/>
<gene>
    <name evidence="2" type="ORF">PV10_03493</name>
</gene>
<feature type="transmembrane region" description="Helical" evidence="1">
    <location>
        <begin position="12"/>
        <end position="31"/>
    </location>
</feature>
<dbReference type="GeneID" id="27321338"/>
<keyword evidence="1" id="KW-1133">Transmembrane helix</keyword>
<accession>A0A0D1ZMM2</accession>
<dbReference type="EMBL" id="KN847521">
    <property type="protein sequence ID" value="KIV95892.1"/>
    <property type="molecule type" value="Genomic_DNA"/>
</dbReference>
<dbReference type="RefSeq" id="XP_016227466.1">
    <property type="nucleotide sequence ID" value="XM_016367948.1"/>
</dbReference>
<dbReference type="HOGENOM" id="CLU_180190_0_0_1"/>
<dbReference type="OrthoDB" id="6132759at2759"/>
<dbReference type="VEuPathDB" id="FungiDB:PV10_03493"/>
<keyword evidence="1" id="KW-0472">Membrane</keyword>
<protein>
    <submittedName>
        <fullName evidence="2">Uncharacterized protein</fullName>
    </submittedName>
</protein>
<reference evidence="2 3" key="1">
    <citation type="submission" date="2015-01" db="EMBL/GenBank/DDBJ databases">
        <title>The Genome Sequence of Exophiala mesophila CBS40295.</title>
        <authorList>
            <consortium name="The Broad Institute Genomics Platform"/>
            <person name="Cuomo C."/>
            <person name="de Hoog S."/>
            <person name="Gorbushina A."/>
            <person name="Stielow B."/>
            <person name="Teixiera M."/>
            <person name="Abouelleil A."/>
            <person name="Chapman S.B."/>
            <person name="Priest M."/>
            <person name="Young S.K."/>
            <person name="Wortman J."/>
            <person name="Nusbaum C."/>
            <person name="Birren B."/>
        </authorList>
    </citation>
    <scope>NUCLEOTIDE SEQUENCE [LARGE SCALE GENOMIC DNA]</scope>
    <source>
        <strain evidence="2 3">CBS 40295</strain>
    </source>
</reference>
<organism evidence="2 3">
    <name type="scientific">Exophiala mesophila</name>
    <name type="common">Black yeast-like fungus</name>
    <dbReference type="NCBI Taxonomy" id="212818"/>
    <lineage>
        <taxon>Eukaryota</taxon>
        <taxon>Fungi</taxon>
        <taxon>Dikarya</taxon>
        <taxon>Ascomycota</taxon>
        <taxon>Pezizomycotina</taxon>
        <taxon>Eurotiomycetes</taxon>
        <taxon>Chaetothyriomycetidae</taxon>
        <taxon>Chaetothyriales</taxon>
        <taxon>Herpotrichiellaceae</taxon>
        <taxon>Exophiala</taxon>
    </lineage>
</organism>
<dbReference type="Proteomes" id="UP000054302">
    <property type="component" value="Unassembled WGS sequence"/>
</dbReference>
<evidence type="ECO:0000313" key="3">
    <source>
        <dbReference type="Proteomes" id="UP000054302"/>
    </source>
</evidence>
<sequence length="101" mass="11063">MAPPSQPASNGIIYTTYAVFLMAGLYIAWTLRKQTKGEYLATLRTQKGIDDAPSQFEVCADSWARPIKRISADHFIVRSTGIPLALNFIASGECTRRAALA</sequence>
<evidence type="ECO:0000313" key="2">
    <source>
        <dbReference type="EMBL" id="KIV95892.1"/>
    </source>
</evidence>
<name>A0A0D1ZMM2_EXOME</name>